<dbReference type="InterPro" id="IPR016160">
    <property type="entry name" value="Ald_DH_CS_CYS"/>
</dbReference>
<organism evidence="7 8">
    <name type="scientific">Virgibacillus tibetensis</name>
    <dbReference type="NCBI Taxonomy" id="3042313"/>
    <lineage>
        <taxon>Bacteria</taxon>
        <taxon>Bacillati</taxon>
        <taxon>Bacillota</taxon>
        <taxon>Bacilli</taxon>
        <taxon>Bacillales</taxon>
        <taxon>Bacillaceae</taxon>
        <taxon>Virgibacillus</taxon>
    </lineage>
</organism>
<comment type="caution">
    <text evidence="7">The sequence shown here is derived from an EMBL/GenBank/DDBJ whole genome shotgun (WGS) entry which is preliminary data.</text>
</comment>
<dbReference type="Proteomes" id="UP001335737">
    <property type="component" value="Unassembled WGS sequence"/>
</dbReference>
<protein>
    <recommendedName>
        <fullName evidence="3">Aldehyde dehydrogenase</fullName>
    </recommendedName>
</protein>
<dbReference type="PROSITE" id="PS00687">
    <property type="entry name" value="ALDEHYDE_DEHYDR_GLU"/>
    <property type="match status" value="1"/>
</dbReference>
<dbReference type="Gene3D" id="3.40.309.10">
    <property type="entry name" value="Aldehyde Dehydrogenase, Chain A, domain 2"/>
    <property type="match status" value="1"/>
</dbReference>
<evidence type="ECO:0000259" key="6">
    <source>
        <dbReference type="Pfam" id="PF00171"/>
    </source>
</evidence>
<comment type="similarity">
    <text evidence="1 3 5">Belongs to the aldehyde dehydrogenase family.</text>
</comment>
<evidence type="ECO:0000256" key="1">
    <source>
        <dbReference type="ARBA" id="ARBA00009986"/>
    </source>
</evidence>
<evidence type="ECO:0000256" key="2">
    <source>
        <dbReference type="ARBA" id="ARBA00023002"/>
    </source>
</evidence>
<name>A0ABU6KB93_9BACI</name>
<dbReference type="Gene3D" id="3.40.605.10">
    <property type="entry name" value="Aldehyde Dehydrogenase, Chain A, domain 1"/>
    <property type="match status" value="1"/>
</dbReference>
<dbReference type="PANTHER" id="PTHR43570">
    <property type="entry name" value="ALDEHYDE DEHYDROGENASE"/>
    <property type="match status" value="1"/>
</dbReference>
<evidence type="ECO:0000313" key="7">
    <source>
        <dbReference type="EMBL" id="MEC5422321.1"/>
    </source>
</evidence>
<gene>
    <name evidence="7" type="ORF">QGM71_02305</name>
</gene>
<sequence>MSTIEQIVNLVRNQREFFNSGKTLHYSYRKHQLKLLKNMLKAYEKEIHQALYSDLNKSAYETHTTELGFLYSEIDFTLKHLKKWMDPEKADAPITHKGTRNYIYKEPYGVILTIAPWNYPLHLAIAPLIGAIAAGNTAVLKPSEFTQSTSSLVAEMIKETFDPSFIAVVEGAKEVTKQLLEQRFDYIFFTGSTAVGKIVMQHASKNLTPVTLELGGKSPAIIDKDANIDLAAKRLVWGKFTNAGQTCVAPDYLYVHSKIKSKLVKAIKKYITEMYSKWPLENDDYIRIVNKNHFNRLRPFLSNGKLVIGGGFNEEDLKIEPTILDEITWNDPVMQDEIFGPILPLVTFTDLQHVITELKGREKPLALYYFGEKEKSQQNVLENVAFGGGCINDTLYHLANPHLPFGGVGNSGMGAYHGKYSFNTFSHQKSILRQTTKFDLPFRYPGSKLSFAIVKKIMK</sequence>
<dbReference type="InterPro" id="IPR029510">
    <property type="entry name" value="Ald_DH_CS_GLU"/>
</dbReference>
<dbReference type="InterPro" id="IPR015590">
    <property type="entry name" value="Aldehyde_DH_dom"/>
</dbReference>
<dbReference type="InterPro" id="IPR012394">
    <property type="entry name" value="Aldehyde_DH_NAD(P)"/>
</dbReference>
<evidence type="ECO:0000256" key="4">
    <source>
        <dbReference type="PROSITE-ProRule" id="PRU10007"/>
    </source>
</evidence>
<feature type="domain" description="Aldehyde dehydrogenase" evidence="6">
    <location>
        <begin position="5"/>
        <end position="431"/>
    </location>
</feature>
<dbReference type="InterPro" id="IPR016162">
    <property type="entry name" value="Ald_DH_N"/>
</dbReference>
<dbReference type="SUPFAM" id="SSF53720">
    <property type="entry name" value="ALDH-like"/>
    <property type="match status" value="1"/>
</dbReference>
<accession>A0ABU6KB93</accession>
<keyword evidence="8" id="KW-1185">Reference proteome</keyword>
<feature type="active site" evidence="4">
    <location>
        <position position="213"/>
    </location>
</feature>
<dbReference type="InterPro" id="IPR016161">
    <property type="entry name" value="Ald_DH/histidinol_DH"/>
</dbReference>
<dbReference type="Pfam" id="PF00171">
    <property type="entry name" value="Aldedh"/>
    <property type="match status" value="1"/>
</dbReference>
<evidence type="ECO:0000313" key="8">
    <source>
        <dbReference type="Proteomes" id="UP001335737"/>
    </source>
</evidence>
<reference evidence="7 8" key="1">
    <citation type="journal article" date="2024" name="Int. J. Syst. Evol. Microbiol.">
        <title>Virgibacillus tibetensis sp. nov., isolated from salt lake on the Tibetan Plateau of China.</title>
        <authorList>
            <person name="Phurbu D."/>
            <person name="Liu Z.-X."/>
            <person name="Wang R."/>
            <person name="Zheng Y.-Y."/>
            <person name="Liu H.-C."/>
            <person name="Zhou Y.-G."/>
            <person name="Yu Y.-J."/>
            <person name="Li A.-H."/>
        </authorList>
    </citation>
    <scope>NUCLEOTIDE SEQUENCE [LARGE SCALE GENOMIC DNA]</scope>
    <source>
        <strain evidence="7 8">C22-A2</strain>
    </source>
</reference>
<evidence type="ECO:0000256" key="3">
    <source>
        <dbReference type="PIRNR" id="PIRNR036492"/>
    </source>
</evidence>
<dbReference type="EMBL" id="JARZFX010000001">
    <property type="protein sequence ID" value="MEC5422321.1"/>
    <property type="molecule type" value="Genomic_DNA"/>
</dbReference>
<dbReference type="CDD" id="cd07136">
    <property type="entry name" value="ALDH_YwdH-P39616"/>
    <property type="match status" value="1"/>
</dbReference>
<proteinExistence type="inferred from homology"/>
<evidence type="ECO:0000256" key="5">
    <source>
        <dbReference type="RuleBase" id="RU003345"/>
    </source>
</evidence>
<dbReference type="InterPro" id="IPR016163">
    <property type="entry name" value="Ald_DH_C"/>
</dbReference>
<dbReference type="PROSITE" id="PS00070">
    <property type="entry name" value="ALDEHYDE_DEHYDR_CYS"/>
    <property type="match status" value="1"/>
</dbReference>
<dbReference type="PANTHER" id="PTHR43570:SF16">
    <property type="entry name" value="ALDEHYDE DEHYDROGENASE TYPE III, ISOFORM Q"/>
    <property type="match status" value="1"/>
</dbReference>
<keyword evidence="2 3" id="KW-0560">Oxidoreductase</keyword>
<dbReference type="PIRSF" id="PIRSF036492">
    <property type="entry name" value="ALDH"/>
    <property type="match status" value="1"/>
</dbReference>